<evidence type="ECO:0000313" key="3">
    <source>
        <dbReference type="Proteomes" id="UP000800235"/>
    </source>
</evidence>
<dbReference type="Pfam" id="PF01161">
    <property type="entry name" value="PBP"/>
    <property type="match status" value="1"/>
</dbReference>
<protein>
    <submittedName>
        <fullName evidence="2">PEBP-like protein</fullName>
    </submittedName>
</protein>
<sequence length="118" mass="12706">MISPTQKALLVMLDLDVPRNNQRVTNLHWLSPNVDISQPTASVPTTPPGGLAYRQPSPPPGDTPHRYVYYLYAQAQGFTVPAQSMAAIQMRLGFDVNAFAVAGGLGQPVAANFITVQT</sequence>
<keyword evidence="3" id="KW-1185">Reference proteome</keyword>
<dbReference type="Gene3D" id="3.90.280.10">
    <property type="entry name" value="PEBP-like"/>
    <property type="match status" value="1"/>
</dbReference>
<dbReference type="AlphaFoldDB" id="A0A9P4NGA7"/>
<evidence type="ECO:0000313" key="2">
    <source>
        <dbReference type="EMBL" id="KAF2419788.1"/>
    </source>
</evidence>
<organism evidence="2 3">
    <name type="scientific">Tothia fuscella</name>
    <dbReference type="NCBI Taxonomy" id="1048955"/>
    <lineage>
        <taxon>Eukaryota</taxon>
        <taxon>Fungi</taxon>
        <taxon>Dikarya</taxon>
        <taxon>Ascomycota</taxon>
        <taxon>Pezizomycotina</taxon>
        <taxon>Dothideomycetes</taxon>
        <taxon>Pleosporomycetidae</taxon>
        <taxon>Venturiales</taxon>
        <taxon>Cylindrosympodiaceae</taxon>
        <taxon>Tothia</taxon>
    </lineage>
</organism>
<proteinExistence type="predicted"/>
<reference evidence="2" key="1">
    <citation type="journal article" date="2020" name="Stud. Mycol.">
        <title>101 Dothideomycetes genomes: a test case for predicting lifestyles and emergence of pathogens.</title>
        <authorList>
            <person name="Haridas S."/>
            <person name="Albert R."/>
            <person name="Binder M."/>
            <person name="Bloem J."/>
            <person name="Labutti K."/>
            <person name="Salamov A."/>
            <person name="Andreopoulos B."/>
            <person name="Baker S."/>
            <person name="Barry K."/>
            <person name="Bills G."/>
            <person name="Bluhm B."/>
            <person name="Cannon C."/>
            <person name="Castanera R."/>
            <person name="Culley D."/>
            <person name="Daum C."/>
            <person name="Ezra D."/>
            <person name="Gonzalez J."/>
            <person name="Henrissat B."/>
            <person name="Kuo A."/>
            <person name="Liang C."/>
            <person name="Lipzen A."/>
            <person name="Lutzoni F."/>
            <person name="Magnuson J."/>
            <person name="Mondo S."/>
            <person name="Nolan M."/>
            <person name="Ohm R."/>
            <person name="Pangilinan J."/>
            <person name="Park H.-J."/>
            <person name="Ramirez L."/>
            <person name="Alfaro M."/>
            <person name="Sun H."/>
            <person name="Tritt A."/>
            <person name="Yoshinaga Y."/>
            <person name="Zwiers L.-H."/>
            <person name="Turgeon B."/>
            <person name="Goodwin S."/>
            <person name="Spatafora J."/>
            <person name="Crous P."/>
            <person name="Grigoriev I."/>
        </authorList>
    </citation>
    <scope>NUCLEOTIDE SEQUENCE</scope>
    <source>
        <strain evidence="2">CBS 130266</strain>
    </source>
</reference>
<accession>A0A9P4NGA7</accession>
<dbReference type="GO" id="GO:0046578">
    <property type="term" value="P:regulation of Ras protein signal transduction"/>
    <property type="evidence" value="ECO:0007669"/>
    <property type="project" value="TreeGrafter"/>
</dbReference>
<name>A0A9P4NGA7_9PEZI</name>
<dbReference type="PANTHER" id="PTHR11362:SF148">
    <property type="entry name" value="CARBOXYPEPTIDASE Y INHIBITOR"/>
    <property type="match status" value="1"/>
</dbReference>
<dbReference type="InterPro" id="IPR008914">
    <property type="entry name" value="PEBP"/>
</dbReference>
<dbReference type="InterPro" id="IPR036610">
    <property type="entry name" value="PEBP-like_sf"/>
</dbReference>
<dbReference type="GO" id="GO:0030162">
    <property type="term" value="P:regulation of proteolysis"/>
    <property type="evidence" value="ECO:0007669"/>
    <property type="project" value="TreeGrafter"/>
</dbReference>
<dbReference type="OrthoDB" id="2506647at2759"/>
<dbReference type="SUPFAM" id="SSF49777">
    <property type="entry name" value="PEBP-like"/>
    <property type="match status" value="1"/>
</dbReference>
<comment type="caution">
    <text evidence="2">The sequence shown here is derived from an EMBL/GenBank/DDBJ whole genome shotgun (WGS) entry which is preliminary data.</text>
</comment>
<dbReference type="EMBL" id="MU007116">
    <property type="protein sequence ID" value="KAF2419788.1"/>
    <property type="molecule type" value="Genomic_DNA"/>
</dbReference>
<dbReference type="PANTHER" id="PTHR11362">
    <property type="entry name" value="PHOSPHATIDYLETHANOLAMINE-BINDING PROTEIN"/>
    <property type="match status" value="1"/>
</dbReference>
<dbReference type="CDD" id="cd00866">
    <property type="entry name" value="PEBP_euk"/>
    <property type="match status" value="1"/>
</dbReference>
<dbReference type="InterPro" id="IPR035810">
    <property type="entry name" value="PEBP_euk"/>
</dbReference>
<evidence type="ECO:0000256" key="1">
    <source>
        <dbReference type="SAM" id="MobiDB-lite"/>
    </source>
</evidence>
<dbReference type="GO" id="GO:0005543">
    <property type="term" value="F:phospholipid binding"/>
    <property type="evidence" value="ECO:0007669"/>
    <property type="project" value="TreeGrafter"/>
</dbReference>
<dbReference type="GO" id="GO:0030414">
    <property type="term" value="F:peptidase inhibitor activity"/>
    <property type="evidence" value="ECO:0007669"/>
    <property type="project" value="TreeGrafter"/>
</dbReference>
<dbReference type="Proteomes" id="UP000800235">
    <property type="component" value="Unassembled WGS sequence"/>
</dbReference>
<feature type="region of interest" description="Disordered" evidence="1">
    <location>
        <begin position="36"/>
        <end position="60"/>
    </location>
</feature>
<gene>
    <name evidence="2" type="ORF">EJ08DRAFT_654014</name>
</gene>